<proteinExistence type="predicted"/>
<dbReference type="EMBL" id="JADQBC010000001">
    <property type="protein sequence ID" value="MBR8826320.1"/>
    <property type="molecule type" value="Genomic_DNA"/>
</dbReference>
<organism evidence="2 3">
    <name type="scientific">Gomphosphaeria aponina SAG 52.96 = DSM 107014</name>
    <dbReference type="NCBI Taxonomy" id="1521640"/>
    <lineage>
        <taxon>Bacteria</taxon>
        <taxon>Bacillati</taxon>
        <taxon>Cyanobacteriota</taxon>
        <taxon>Cyanophyceae</taxon>
        <taxon>Oscillatoriophycideae</taxon>
        <taxon>Chroococcales</taxon>
        <taxon>Gomphosphaeriaceae</taxon>
        <taxon>Gomphosphaeria</taxon>
    </lineage>
</organism>
<evidence type="ECO:0000313" key="2">
    <source>
        <dbReference type="EMBL" id="MBR8826320.1"/>
    </source>
</evidence>
<dbReference type="Proteomes" id="UP000767446">
    <property type="component" value="Unassembled WGS sequence"/>
</dbReference>
<dbReference type="Pfam" id="PF14261">
    <property type="entry name" value="DUF4351"/>
    <property type="match status" value="1"/>
</dbReference>
<dbReference type="InterPro" id="IPR025587">
    <property type="entry name" value="DUF4351"/>
</dbReference>
<comment type="caution">
    <text evidence="2">The sequence shown here is derived from an EMBL/GenBank/DDBJ whole genome shotgun (WGS) entry which is preliminary data.</text>
</comment>
<name>A0A941GSN9_9CHRO</name>
<reference evidence="2" key="1">
    <citation type="submission" date="2021-02" db="EMBL/GenBank/DDBJ databases">
        <title>Metagenome analyses of Stigonema ocellatum DSM 106950, Chlorogloea purpurea SAG 13.99 and Gomphosphaeria aponina DSM 107014.</title>
        <authorList>
            <person name="Marter P."/>
            <person name="Huang S."/>
        </authorList>
    </citation>
    <scope>NUCLEOTIDE SEQUENCE</scope>
    <source>
        <strain evidence="2">JP213</strain>
    </source>
</reference>
<protein>
    <submittedName>
        <fullName evidence="2">DUF4351 domain-containing protein</fullName>
    </submittedName>
</protein>
<evidence type="ECO:0000313" key="3">
    <source>
        <dbReference type="Proteomes" id="UP000767446"/>
    </source>
</evidence>
<dbReference type="AlphaFoldDB" id="A0A941GSN9"/>
<sequence length="84" mass="9628">MPFLSTMEKMAIERGKESGAKENCQKNICQILEKRFGKLSKDLVKQINQIEELNVLEQLHLETISVNSVADFQTLIEPHLKSEN</sequence>
<accession>A0A941GSN9</accession>
<feature type="domain" description="DUF4351" evidence="1">
    <location>
        <begin position="18"/>
        <end position="74"/>
    </location>
</feature>
<evidence type="ECO:0000259" key="1">
    <source>
        <dbReference type="Pfam" id="PF14261"/>
    </source>
</evidence>
<gene>
    <name evidence="2" type="ORF">DSM107014_00195</name>
</gene>